<comment type="subcellular location">
    <subcellularLocation>
        <location evidence="1">Membrane</location>
        <topology evidence="1">Multi-pass membrane protein</topology>
    </subcellularLocation>
</comment>
<keyword evidence="8" id="KW-0175">Coiled coil</keyword>
<keyword evidence="12" id="KW-1185">Reference proteome</keyword>
<evidence type="ECO:0000259" key="9">
    <source>
        <dbReference type="Pfam" id="PF18139"/>
    </source>
</evidence>
<evidence type="ECO:0000313" key="11">
    <source>
        <dbReference type="EMBL" id="CAL1535901.1"/>
    </source>
</evidence>
<dbReference type="Pfam" id="PF25508">
    <property type="entry name" value="TRPM2"/>
    <property type="match status" value="1"/>
</dbReference>
<keyword evidence="2" id="KW-0813">Transport</keyword>
<accession>A0AAV2HUF3</accession>
<evidence type="ECO:0000259" key="10">
    <source>
        <dbReference type="Pfam" id="PF25508"/>
    </source>
</evidence>
<name>A0AAV2HUF3_LYMST</name>
<dbReference type="AlphaFoldDB" id="A0AAV2HUF3"/>
<dbReference type="GO" id="GO:0005886">
    <property type="term" value="C:plasma membrane"/>
    <property type="evidence" value="ECO:0007669"/>
    <property type="project" value="TreeGrafter"/>
</dbReference>
<dbReference type="EMBL" id="CAXITT010000215">
    <property type="protein sequence ID" value="CAL1535901.1"/>
    <property type="molecule type" value="Genomic_DNA"/>
</dbReference>
<feature type="domain" description="TRPM SLOG" evidence="9">
    <location>
        <begin position="134"/>
        <end position="438"/>
    </location>
</feature>
<evidence type="ECO:0000313" key="12">
    <source>
        <dbReference type="Proteomes" id="UP001497497"/>
    </source>
</evidence>
<feature type="coiled-coil region" evidence="8">
    <location>
        <begin position="408"/>
        <end position="438"/>
    </location>
</feature>
<evidence type="ECO:0000256" key="8">
    <source>
        <dbReference type="SAM" id="Coils"/>
    </source>
</evidence>
<dbReference type="InterPro" id="IPR057366">
    <property type="entry name" value="TRPM-like"/>
</dbReference>
<proteinExistence type="predicted"/>
<sequence length="649" mass="74042">MDDKNFKFKYRTKTKEWKIMYGEETSPESASSSLPSLSMNLNKKNEIFISQDETVSFIKKREINQRDCKKIIKEDKTEICQCGRLVKEHSKGVQKRVKAVKWIKDKHSEKIPCDSFGEIQFSGFGTSISNTLVPYARICYETEAIVVWDLMIKYWKMPPPRLLISVTGGAKKFKLKPRLSSFLKQGLVGSAVKTGAWIITGGTKSGVMEFVGEAVKDHMLIHSNSTDNKCVVLGIASWGVVGNKKALNGNRVQKNGFWPAIYDNEELQEKRAHLDPNHTHFLLVDDGTEGKFGVEIEFRSVLEKFISGIESDEKPKEKSSEINEGQRSSCEMEIVRKVIQIPVVLVVVEGGLGTMETVQQSLEKKTPVVIVKGSGRAADFLAYAYEETIKSCDKNSTFIFTLEFEKKMEEAEFKNKIKEQLKKAFEKEEEQEHALEKVKKCFVNNLITVFDLGKCESVKDIDREILCAILKANKSESESQLNLALAWNRYDIARQQIFTSENRQKWKLQTEYLHEAMLTALVQDKPEFVQLFLDNGVDLKEFLTVKHLMELYKQSLNSDESEASILKNLAAYEEQSWPSCFTCQSYDDDNRNQSVLLQSINKVLVRLLGDESFDFYTDEKYLVKFKGQQGSEITEGCQTKNEASLIVKK</sequence>
<dbReference type="Gene3D" id="3.40.50.450">
    <property type="match status" value="1"/>
</dbReference>
<evidence type="ECO:0000256" key="7">
    <source>
        <dbReference type="ARBA" id="ARBA00023303"/>
    </source>
</evidence>
<evidence type="ECO:0000256" key="1">
    <source>
        <dbReference type="ARBA" id="ARBA00004141"/>
    </source>
</evidence>
<dbReference type="InterPro" id="IPR041491">
    <property type="entry name" value="TRPM_SLOG"/>
</dbReference>
<evidence type="ECO:0000256" key="6">
    <source>
        <dbReference type="ARBA" id="ARBA00023136"/>
    </source>
</evidence>
<evidence type="ECO:0008006" key="13">
    <source>
        <dbReference type="Google" id="ProtNLM"/>
    </source>
</evidence>
<comment type="caution">
    <text evidence="11">The sequence shown here is derived from an EMBL/GenBank/DDBJ whole genome shotgun (WGS) entry which is preliminary data.</text>
</comment>
<dbReference type="PANTHER" id="PTHR13800:SF12">
    <property type="entry name" value="TRANSIENT RECEPTOR POTENTIAL CATION CHANNEL SUBFAMILY M MEMBER-LIKE 2"/>
    <property type="match status" value="1"/>
</dbReference>
<dbReference type="Proteomes" id="UP001497497">
    <property type="component" value="Unassembled WGS sequence"/>
</dbReference>
<feature type="domain" description="TRPM-like" evidence="10">
    <location>
        <begin position="497"/>
        <end position="632"/>
    </location>
</feature>
<dbReference type="InterPro" id="IPR050927">
    <property type="entry name" value="TRPM"/>
</dbReference>
<gene>
    <name evidence="11" type="ORF">GSLYS_00009862001</name>
</gene>
<dbReference type="Pfam" id="PF18139">
    <property type="entry name" value="LSDAT_euk"/>
    <property type="match status" value="1"/>
</dbReference>
<dbReference type="GO" id="GO:0099604">
    <property type="term" value="F:ligand-gated calcium channel activity"/>
    <property type="evidence" value="ECO:0007669"/>
    <property type="project" value="TreeGrafter"/>
</dbReference>
<keyword evidence="6" id="KW-0472">Membrane</keyword>
<evidence type="ECO:0000256" key="4">
    <source>
        <dbReference type="ARBA" id="ARBA00022989"/>
    </source>
</evidence>
<dbReference type="PANTHER" id="PTHR13800">
    <property type="entry name" value="TRANSIENT RECEPTOR POTENTIAL CATION CHANNEL, SUBFAMILY M, MEMBER 6"/>
    <property type="match status" value="1"/>
</dbReference>
<evidence type="ECO:0000256" key="3">
    <source>
        <dbReference type="ARBA" id="ARBA00022692"/>
    </source>
</evidence>
<reference evidence="11 12" key="1">
    <citation type="submission" date="2024-04" db="EMBL/GenBank/DDBJ databases">
        <authorList>
            <consortium name="Genoscope - CEA"/>
            <person name="William W."/>
        </authorList>
    </citation>
    <scope>NUCLEOTIDE SEQUENCE [LARGE SCALE GENOMIC DNA]</scope>
</reference>
<keyword evidence="7" id="KW-0407">Ion channel</keyword>
<evidence type="ECO:0000256" key="2">
    <source>
        <dbReference type="ARBA" id="ARBA00022448"/>
    </source>
</evidence>
<organism evidence="11 12">
    <name type="scientific">Lymnaea stagnalis</name>
    <name type="common">Great pond snail</name>
    <name type="synonym">Helix stagnalis</name>
    <dbReference type="NCBI Taxonomy" id="6523"/>
    <lineage>
        <taxon>Eukaryota</taxon>
        <taxon>Metazoa</taxon>
        <taxon>Spiralia</taxon>
        <taxon>Lophotrochozoa</taxon>
        <taxon>Mollusca</taxon>
        <taxon>Gastropoda</taxon>
        <taxon>Heterobranchia</taxon>
        <taxon>Euthyneura</taxon>
        <taxon>Panpulmonata</taxon>
        <taxon>Hygrophila</taxon>
        <taxon>Lymnaeoidea</taxon>
        <taxon>Lymnaeidae</taxon>
        <taxon>Lymnaea</taxon>
    </lineage>
</organism>
<evidence type="ECO:0000256" key="5">
    <source>
        <dbReference type="ARBA" id="ARBA00023065"/>
    </source>
</evidence>
<keyword evidence="5" id="KW-0406">Ion transport</keyword>
<keyword evidence="3" id="KW-0812">Transmembrane</keyword>
<keyword evidence="4" id="KW-1133">Transmembrane helix</keyword>
<protein>
    <recommendedName>
        <fullName evidence="13">TRPM SLOG domain-containing protein</fullName>
    </recommendedName>
</protein>